<dbReference type="InterPro" id="IPR036640">
    <property type="entry name" value="ABC1_TM_sf"/>
</dbReference>
<dbReference type="InterPro" id="IPR027417">
    <property type="entry name" value="P-loop_NTPase"/>
</dbReference>
<dbReference type="EMBL" id="NEVH01003503">
    <property type="protein sequence ID" value="PNF40555.1"/>
    <property type="molecule type" value="Genomic_DNA"/>
</dbReference>
<keyword evidence="4 10" id="KW-0812">Transmembrane</keyword>
<dbReference type="SUPFAM" id="SSF90123">
    <property type="entry name" value="ABC transporter transmembrane region"/>
    <property type="match status" value="1"/>
</dbReference>
<comment type="similarity">
    <text evidence="2">Belongs to the ABC transporter superfamily. ABCB family. Multidrug resistance exporter (TC 3.A.1.201) subfamily.</text>
</comment>
<evidence type="ECO:0000256" key="6">
    <source>
        <dbReference type="ARBA" id="ARBA00022741"/>
    </source>
</evidence>
<feature type="transmembrane region" description="Helical" evidence="10">
    <location>
        <begin position="205"/>
        <end position="230"/>
    </location>
</feature>
<feature type="transmembrane region" description="Helical" evidence="10">
    <location>
        <begin position="250"/>
        <end position="267"/>
    </location>
</feature>
<dbReference type="Pfam" id="PF00005">
    <property type="entry name" value="ABC_tran"/>
    <property type="match status" value="1"/>
</dbReference>
<evidence type="ECO:0000256" key="4">
    <source>
        <dbReference type="ARBA" id="ARBA00022692"/>
    </source>
</evidence>
<organism evidence="12 13">
    <name type="scientific">Cryptotermes secundus</name>
    <dbReference type="NCBI Taxonomy" id="105785"/>
    <lineage>
        <taxon>Eukaryota</taxon>
        <taxon>Metazoa</taxon>
        <taxon>Ecdysozoa</taxon>
        <taxon>Arthropoda</taxon>
        <taxon>Hexapoda</taxon>
        <taxon>Insecta</taxon>
        <taxon>Pterygota</taxon>
        <taxon>Neoptera</taxon>
        <taxon>Polyneoptera</taxon>
        <taxon>Dictyoptera</taxon>
        <taxon>Blattodea</taxon>
        <taxon>Blattoidea</taxon>
        <taxon>Termitoidae</taxon>
        <taxon>Kalotermitidae</taxon>
        <taxon>Cryptotermitinae</taxon>
        <taxon>Cryptotermes</taxon>
    </lineage>
</organism>
<evidence type="ECO:0000256" key="5">
    <source>
        <dbReference type="ARBA" id="ARBA00022737"/>
    </source>
</evidence>
<dbReference type="GO" id="GO:0090374">
    <property type="term" value="P:oligopeptide export from mitochondrion"/>
    <property type="evidence" value="ECO:0007669"/>
    <property type="project" value="TreeGrafter"/>
</dbReference>
<dbReference type="PROSITE" id="PS50929">
    <property type="entry name" value="ABC_TM1F"/>
    <property type="match status" value="1"/>
</dbReference>
<evidence type="ECO:0000256" key="9">
    <source>
        <dbReference type="ARBA" id="ARBA00023136"/>
    </source>
</evidence>
<dbReference type="CDD" id="cd18577">
    <property type="entry name" value="ABC_6TM_Pgp_ABCB1_D1_like"/>
    <property type="match status" value="1"/>
</dbReference>
<dbReference type="PANTHER" id="PTHR43394:SF27">
    <property type="entry name" value="ATP-DEPENDENT TRANSLOCASE ABCB1-LIKE"/>
    <property type="match status" value="1"/>
</dbReference>
<comment type="caution">
    <text evidence="12">The sequence shown here is derived from an EMBL/GenBank/DDBJ whole genome shotgun (WGS) entry which is preliminary data.</text>
</comment>
<feature type="transmembrane region" description="Helical" evidence="10">
    <location>
        <begin position="26"/>
        <end position="51"/>
    </location>
</feature>
<keyword evidence="3" id="KW-0813">Transport</keyword>
<evidence type="ECO:0000256" key="3">
    <source>
        <dbReference type="ARBA" id="ARBA00022448"/>
    </source>
</evidence>
<feature type="non-terminal residue" evidence="12">
    <location>
        <position position="370"/>
    </location>
</feature>
<evidence type="ECO:0000313" key="13">
    <source>
        <dbReference type="Proteomes" id="UP000235965"/>
    </source>
</evidence>
<evidence type="ECO:0000256" key="1">
    <source>
        <dbReference type="ARBA" id="ARBA00004141"/>
    </source>
</evidence>
<protein>
    <recommendedName>
        <fullName evidence="11">ABC transmembrane type-1 domain-containing protein</fullName>
    </recommendedName>
</protein>
<dbReference type="STRING" id="105785.A0A2J7RI99"/>
<dbReference type="InterPro" id="IPR039421">
    <property type="entry name" value="Type_1_exporter"/>
</dbReference>
<dbReference type="PANTHER" id="PTHR43394">
    <property type="entry name" value="ATP-DEPENDENT PERMEASE MDL1, MITOCHONDRIAL"/>
    <property type="match status" value="1"/>
</dbReference>
<evidence type="ECO:0000256" key="8">
    <source>
        <dbReference type="ARBA" id="ARBA00022989"/>
    </source>
</evidence>
<name>A0A2J7RI99_9NEOP</name>
<dbReference type="AlphaFoldDB" id="A0A2J7RI99"/>
<dbReference type="OrthoDB" id="6500128at2759"/>
<evidence type="ECO:0000256" key="7">
    <source>
        <dbReference type="ARBA" id="ARBA00022840"/>
    </source>
</evidence>
<reference evidence="12 13" key="1">
    <citation type="submission" date="2017-12" db="EMBL/GenBank/DDBJ databases">
        <title>Hemimetabolous genomes reveal molecular basis of termite eusociality.</title>
        <authorList>
            <person name="Harrison M.C."/>
            <person name="Jongepier E."/>
            <person name="Robertson H.M."/>
            <person name="Arning N."/>
            <person name="Bitard-Feildel T."/>
            <person name="Chao H."/>
            <person name="Childers C.P."/>
            <person name="Dinh H."/>
            <person name="Doddapaneni H."/>
            <person name="Dugan S."/>
            <person name="Gowin J."/>
            <person name="Greiner C."/>
            <person name="Han Y."/>
            <person name="Hu H."/>
            <person name="Hughes D.S.T."/>
            <person name="Huylmans A.-K."/>
            <person name="Kemena C."/>
            <person name="Kremer L.P.M."/>
            <person name="Lee S.L."/>
            <person name="Lopez-Ezquerra A."/>
            <person name="Mallet L."/>
            <person name="Monroy-Kuhn J.M."/>
            <person name="Moser A."/>
            <person name="Murali S.C."/>
            <person name="Muzny D.M."/>
            <person name="Otani S."/>
            <person name="Piulachs M.-D."/>
            <person name="Poelchau M."/>
            <person name="Qu J."/>
            <person name="Schaub F."/>
            <person name="Wada-Katsumata A."/>
            <person name="Worley K.C."/>
            <person name="Xie Q."/>
            <person name="Ylla G."/>
            <person name="Poulsen M."/>
            <person name="Gibbs R.A."/>
            <person name="Schal C."/>
            <person name="Richards S."/>
            <person name="Belles X."/>
            <person name="Korb J."/>
            <person name="Bornberg-Bauer E."/>
        </authorList>
    </citation>
    <scope>NUCLEOTIDE SEQUENCE [LARGE SCALE GENOMIC DNA]</scope>
    <source>
        <tissue evidence="12">Whole body</tissue>
    </source>
</reference>
<dbReference type="InParanoid" id="A0A2J7RI99"/>
<dbReference type="Gene3D" id="1.20.1560.10">
    <property type="entry name" value="ABC transporter type 1, transmembrane domain"/>
    <property type="match status" value="1"/>
</dbReference>
<dbReference type="SUPFAM" id="SSF52540">
    <property type="entry name" value="P-loop containing nucleoside triphosphate hydrolases"/>
    <property type="match status" value="1"/>
</dbReference>
<keyword evidence="13" id="KW-1185">Reference proteome</keyword>
<dbReference type="GO" id="GO:0015421">
    <property type="term" value="F:ABC-type oligopeptide transporter activity"/>
    <property type="evidence" value="ECO:0007669"/>
    <property type="project" value="TreeGrafter"/>
</dbReference>
<dbReference type="GO" id="GO:0005743">
    <property type="term" value="C:mitochondrial inner membrane"/>
    <property type="evidence" value="ECO:0007669"/>
    <property type="project" value="TreeGrafter"/>
</dbReference>
<gene>
    <name evidence="12" type="ORF">B7P43_G07604</name>
</gene>
<accession>A0A2J7RI99</accession>
<keyword evidence="7" id="KW-0067">ATP-binding</keyword>
<sequence length="370" mass="40696">MVAYGFGILTGSNPDKNAFMDAVQRFAVLNSILGFVMLVLTYLSVWTYNFVASKQVLRIRSLYLKSALSQDIGWYDVQQTGDFASRMSEDLTKLEDGIGEKVVQFMHFMATFLGSLIMAFTKGWLLSLVCLASLPVSLVSVGIVGVISSRLAKKEMQAYGLAGSIAEEVLSSIRTVIAFGGQDSEVKRYKANLIYAKNINVKRGFLSGLGFGILWFLIYASYALAFWYGVGLVLEDKYKLEDEIVYTPQTMVTVFFGVMVGSMNFGLSSPYIEAFSIAKGAAAKVFSVIDRVSPINSLSEDGKRTGKMDGNICFRDVHFEYPTRADVKVLQGLNLDINRGETVALVGSSGCGKSTCIQLIQRFYDPRQGT</sequence>
<evidence type="ECO:0000259" key="11">
    <source>
        <dbReference type="PROSITE" id="PS50929"/>
    </source>
</evidence>
<feature type="domain" description="ABC transmembrane type-1" evidence="11">
    <location>
        <begin position="1"/>
        <end position="275"/>
    </location>
</feature>
<keyword evidence="9 10" id="KW-0472">Membrane</keyword>
<keyword evidence="5" id="KW-0677">Repeat</keyword>
<evidence type="ECO:0000313" key="12">
    <source>
        <dbReference type="EMBL" id="PNF40555.1"/>
    </source>
</evidence>
<dbReference type="InterPro" id="IPR011527">
    <property type="entry name" value="ABC1_TM_dom"/>
</dbReference>
<comment type="subcellular location">
    <subcellularLocation>
        <location evidence="1">Membrane</location>
        <topology evidence="1">Multi-pass membrane protein</topology>
    </subcellularLocation>
</comment>
<dbReference type="Proteomes" id="UP000235965">
    <property type="component" value="Unassembled WGS sequence"/>
</dbReference>
<dbReference type="GO" id="GO:0005524">
    <property type="term" value="F:ATP binding"/>
    <property type="evidence" value="ECO:0007669"/>
    <property type="project" value="UniProtKB-KW"/>
</dbReference>
<dbReference type="FunFam" id="1.20.1560.10:FF:000018">
    <property type="entry name" value="ATP-binding cassette subfamily B member 11"/>
    <property type="match status" value="1"/>
</dbReference>
<dbReference type="InterPro" id="IPR003439">
    <property type="entry name" value="ABC_transporter-like_ATP-bd"/>
</dbReference>
<proteinExistence type="inferred from homology"/>
<evidence type="ECO:0000256" key="10">
    <source>
        <dbReference type="SAM" id="Phobius"/>
    </source>
</evidence>
<dbReference type="Gene3D" id="3.40.50.300">
    <property type="entry name" value="P-loop containing nucleotide triphosphate hydrolases"/>
    <property type="match status" value="1"/>
</dbReference>
<keyword evidence="8 10" id="KW-1133">Transmembrane helix</keyword>
<keyword evidence="6" id="KW-0547">Nucleotide-binding</keyword>
<dbReference type="Pfam" id="PF00664">
    <property type="entry name" value="ABC_membrane"/>
    <property type="match status" value="1"/>
</dbReference>
<evidence type="ECO:0000256" key="2">
    <source>
        <dbReference type="ARBA" id="ARBA00007577"/>
    </source>
</evidence>
<feature type="transmembrane region" description="Helical" evidence="10">
    <location>
        <begin position="126"/>
        <end position="147"/>
    </location>
</feature>
<dbReference type="GO" id="GO:0016887">
    <property type="term" value="F:ATP hydrolysis activity"/>
    <property type="evidence" value="ECO:0007669"/>
    <property type="project" value="InterPro"/>
</dbReference>